<proteinExistence type="predicted"/>
<gene>
    <name evidence="1" type="ORF">NE863_35835</name>
</gene>
<dbReference type="RefSeq" id="WP_252161691.1">
    <property type="nucleotide sequence ID" value="NZ_CP098811.1"/>
</dbReference>
<dbReference type="AlphaFoldDB" id="A0A9Q8YIA1"/>
<reference evidence="1" key="1">
    <citation type="submission" date="2022-06" db="EMBL/GenBank/DDBJ databases">
        <title>Physiological and biochemical characterization and genomic elucidation of a strain of the genus Ensifer adhaerens M8 that combines arsenic oxidation and chromium reduction.</title>
        <authorList>
            <person name="Li X."/>
            <person name="Yu c."/>
        </authorList>
    </citation>
    <scope>NUCLEOTIDE SEQUENCE</scope>
    <source>
        <strain evidence="1">M8</strain>
        <plasmid evidence="1">pD</plasmid>
    </source>
</reference>
<geneLocation type="plasmid" evidence="1 2">
    <name>pD</name>
</geneLocation>
<accession>A0A9Q8YIA1</accession>
<dbReference type="EMBL" id="CP098811">
    <property type="protein sequence ID" value="USJ28632.1"/>
    <property type="molecule type" value="Genomic_DNA"/>
</dbReference>
<sequence length="138" mass="14177">MNQNMLLVIAASVGLAAGAGGTYLATSGPDVYSQAIAKAELVSAISADPSLCAVPMVEMPTGEEALAAFRKAHAASPLVCHRNNMPEISLKLGQCDKSDADPSVVCMTSVKMSPQAEPLDRVVGFSKSVTGGWVATIN</sequence>
<evidence type="ECO:0000313" key="2">
    <source>
        <dbReference type="Proteomes" id="UP001055460"/>
    </source>
</evidence>
<dbReference type="Proteomes" id="UP001055460">
    <property type="component" value="Plasmid pD"/>
</dbReference>
<protein>
    <submittedName>
        <fullName evidence="1">Uncharacterized protein</fullName>
    </submittedName>
</protein>
<evidence type="ECO:0000313" key="1">
    <source>
        <dbReference type="EMBL" id="USJ28632.1"/>
    </source>
</evidence>
<organism evidence="1 2">
    <name type="scientific">Ensifer adhaerens</name>
    <name type="common">Sinorhizobium morelense</name>
    <dbReference type="NCBI Taxonomy" id="106592"/>
    <lineage>
        <taxon>Bacteria</taxon>
        <taxon>Pseudomonadati</taxon>
        <taxon>Pseudomonadota</taxon>
        <taxon>Alphaproteobacteria</taxon>
        <taxon>Hyphomicrobiales</taxon>
        <taxon>Rhizobiaceae</taxon>
        <taxon>Sinorhizobium/Ensifer group</taxon>
        <taxon>Ensifer</taxon>
    </lineage>
</organism>
<keyword evidence="1" id="KW-0614">Plasmid</keyword>
<name>A0A9Q8YIA1_ENSAD</name>